<name>A0A9N9NUS5_9GLOM</name>
<reference evidence="1" key="1">
    <citation type="submission" date="2021-06" db="EMBL/GenBank/DDBJ databases">
        <authorList>
            <person name="Kallberg Y."/>
            <person name="Tangrot J."/>
            <person name="Rosling A."/>
        </authorList>
    </citation>
    <scope>NUCLEOTIDE SEQUENCE</scope>
    <source>
        <strain evidence="1">UK204</strain>
    </source>
</reference>
<dbReference type="Proteomes" id="UP000789570">
    <property type="component" value="Unassembled WGS sequence"/>
</dbReference>
<dbReference type="OrthoDB" id="2398222at2759"/>
<protein>
    <submittedName>
        <fullName evidence="1">16010_t:CDS:1</fullName>
    </submittedName>
</protein>
<gene>
    <name evidence="1" type="ORF">FCALED_LOCUS17030</name>
</gene>
<accession>A0A9N9NUS5</accession>
<organism evidence="1 2">
    <name type="scientific">Funneliformis caledonium</name>
    <dbReference type="NCBI Taxonomy" id="1117310"/>
    <lineage>
        <taxon>Eukaryota</taxon>
        <taxon>Fungi</taxon>
        <taxon>Fungi incertae sedis</taxon>
        <taxon>Mucoromycota</taxon>
        <taxon>Glomeromycotina</taxon>
        <taxon>Glomeromycetes</taxon>
        <taxon>Glomerales</taxon>
        <taxon>Glomeraceae</taxon>
        <taxon>Funneliformis</taxon>
    </lineage>
</organism>
<proteinExistence type="predicted"/>
<sequence length="115" mass="13073">QASVMKYFSKTSNQQSAAEQNSKACIGLTNEKIENYVIKSPAEFGGSKHDFVIAKKLFPKKFPKNSKFSYSQLTSEELQQLKTTLHAHAKWIIEKETLSVRSIKCELFTLNTNKI</sequence>
<dbReference type="EMBL" id="CAJVPQ010023409">
    <property type="protein sequence ID" value="CAG8762685.1"/>
    <property type="molecule type" value="Genomic_DNA"/>
</dbReference>
<feature type="non-terminal residue" evidence="1">
    <location>
        <position position="115"/>
    </location>
</feature>
<keyword evidence="2" id="KW-1185">Reference proteome</keyword>
<feature type="non-terminal residue" evidence="1">
    <location>
        <position position="1"/>
    </location>
</feature>
<dbReference type="AlphaFoldDB" id="A0A9N9NUS5"/>
<comment type="caution">
    <text evidence="1">The sequence shown here is derived from an EMBL/GenBank/DDBJ whole genome shotgun (WGS) entry which is preliminary data.</text>
</comment>
<evidence type="ECO:0000313" key="1">
    <source>
        <dbReference type="EMBL" id="CAG8762685.1"/>
    </source>
</evidence>
<evidence type="ECO:0000313" key="2">
    <source>
        <dbReference type="Proteomes" id="UP000789570"/>
    </source>
</evidence>